<evidence type="ECO:0000313" key="1">
    <source>
        <dbReference type="EMBL" id="EQD66499.1"/>
    </source>
</evidence>
<dbReference type="PANTHER" id="PTHR35370:SF1">
    <property type="entry name" value="TYPE VI SECRETION SYSTEM COMPONENT TSSF1"/>
    <property type="match status" value="1"/>
</dbReference>
<name>T1CIQ6_9ZZZZ</name>
<dbReference type="NCBIfam" id="TIGR03359">
    <property type="entry name" value="VI_chp_6"/>
    <property type="match status" value="1"/>
</dbReference>
<dbReference type="Pfam" id="PF05947">
    <property type="entry name" value="T6SS_TssF"/>
    <property type="match status" value="1"/>
</dbReference>
<gene>
    <name evidence="1" type="ORF">B1A_08119</name>
</gene>
<dbReference type="PIRSF" id="PIRSF028304">
    <property type="entry name" value="UCP028304"/>
    <property type="match status" value="1"/>
</dbReference>
<sequence length="627" mass="70277">MDPRLLRYYNRELQHVREMGAEFAREYPKIAGRLGMEGFECADPYVERLLEGFSFLAARVQLKLDAQYPVFTQHLLEMIYPHYLAPVPSMAVVQLQPDPKESALATGYTVARNTALRSLIAQDDRTACEYRTAHDVALWPLELSEAKYFETPAALAAAGITIPAGQLVRAGLRLKFTVTSGVQANMLALDRLPVFIAGADELPKRLYEQLLGNAVGYSLRVSDGSGSNSVWYDASQIHSRGFDDSEALLPYTERSFSGYRLLQEYFACPERFLFAEFTGLRVPLARSRGNAFEITVLFDRSVSRLHNAVDASNFKLFCTPAINLFPRRADRIHLQQGKTEYHILADRTRPMDFEIHSVSAVEGFGDRQEPEQRFQPFYGCDERTWHSGQSAYYTIRREPRLLSARQKQRGARSSYIGNEVFIALVDSKEAPYSTQLRQIGMRLLCTNRDLPLQMPVGKSKTDFEIDTGAPVQSIRCVAGPTKPRAPVATGETAWRLISHLQLNYASLLSDGNDGGAAALREMLTLYCDEFDASTRRQIEGVKAVSSQPVVRRVPASGPITYGRGLEITLTCDDGAFEGTGAFLLGSVMQHFFARYVSINSFTETVLRTLERNEVARWPAQLGKRQTL</sequence>
<organism evidence="1">
    <name type="scientific">mine drainage metagenome</name>
    <dbReference type="NCBI Taxonomy" id="410659"/>
    <lineage>
        <taxon>unclassified sequences</taxon>
        <taxon>metagenomes</taxon>
        <taxon>ecological metagenomes</taxon>
    </lineage>
</organism>
<protein>
    <submittedName>
        <fullName evidence="1">Type VI secretion protein, VC_A0110 family</fullName>
    </submittedName>
</protein>
<dbReference type="InterPro" id="IPR010272">
    <property type="entry name" value="T6SS_TssF"/>
</dbReference>
<reference evidence="1" key="2">
    <citation type="journal article" date="2014" name="ISME J.">
        <title>Microbial stratification in low pH oxic and suboxic macroscopic growths along an acid mine drainage.</title>
        <authorList>
            <person name="Mendez-Garcia C."/>
            <person name="Mesa V."/>
            <person name="Sprenger R.R."/>
            <person name="Richter M."/>
            <person name="Diez M.S."/>
            <person name="Solano J."/>
            <person name="Bargiela R."/>
            <person name="Golyshina O.V."/>
            <person name="Manteca A."/>
            <person name="Ramos J.L."/>
            <person name="Gallego J.R."/>
            <person name="Llorente I."/>
            <person name="Martins Dos Santos V.A."/>
            <person name="Jensen O.N."/>
            <person name="Pelaez A.I."/>
            <person name="Sanchez J."/>
            <person name="Ferrer M."/>
        </authorList>
    </citation>
    <scope>NUCLEOTIDE SEQUENCE</scope>
</reference>
<dbReference type="PANTHER" id="PTHR35370">
    <property type="entry name" value="CYTOPLASMIC PROTEIN-RELATED-RELATED"/>
    <property type="match status" value="1"/>
</dbReference>
<dbReference type="EMBL" id="AUZX01005814">
    <property type="protein sequence ID" value="EQD66499.1"/>
    <property type="molecule type" value="Genomic_DNA"/>
</dbReference>
<proteinExistence type="predicted"/>
<dbReference type="AlphaFoldDB" id="T1CIQ6"/>
<comment type="caution">
    <text evidence="1">The sequence shown here is derived from an EMBL/GenBank/DDBJ whole genome shotgun (WGS) entry which is preliminary data.</text>
</comment>
<accession>T1CIQ6</accession>
<reference evidence="1" key="1">
    <citation type="submission" date="2013-08" db="EMBL/GenBank/DDBJ databases">
        <authorList>
            <person name="Mendez C."/>
            <person name="Richter M."/>
            <person name="Ferrer M."/>
            <person name="Sanchez J."/>
        </authorList>
    </citation>
    <scope>NUCLEOTIDE SEQUENCE</scope>
</reference>